<feature type="transmembrane region" description="Helical" evidence="4">
    <location>
        <begin position="258"/>
        <end position="276"/>
    </location>
</feature>
<sequence>MNYASKLNISSLVALFAGDELLSTMEDCYCNGSHQLRSGRNECAYQKDSRRWREPYNHLDVPSGYFRCFLGSDHPTFGRGNRAGVLLNYVYVSWFHWLPCIKTRPKLTADILFQLFLNALIGLEKVNLRNKAGVTKVIGTLVCIGGTMVLTLYKGKTLVGSDTGVVVHTKNYANMMVSSKNKKERWAIGSIFLAAGTVFLSSWFLLQARIGRTYPCQYSSTAILSFFSGIQSAIISLITERDFTRWMLKEKLELITMAYSGMVGSGMCYVGLSWCVKQKGPVFTSAFTPLVQRFVAIFDFTILHGQIYFGRNREAEQIQQLKQTHIEEDSNARAQV</sequence>
<organism evidence="5 6">
    <name type="scientific">Hibiscus syriacus</name>
    <name type="common">Rose of Sharon</name>
    <dbReference type="NCBI Taxonomy" id="106335"/>
    <lineage>
        <taxon>Eukaryota</taxon>
        <taxon>Viridiplantae</taxon>
        <taxon>Streptophyta</taxon>
        <taxon>Embryophyta</taxon>
        <taxon>Tracheophyta</taxon>
        <taxon>Spermatophyta</taxon>
        <taxon>Magnoliopsida</taxon>
        <taxon>eudicotyledons</taxon>
        <taxon>Gunneridae</taxon>
        <taxon>Pentapetalae</taxon>
        <taxon>rosids</taxon>
        <taxon>malvids</taxon>
        <taxon>Malvales</taxon>
        <taxon>Malvaceae</taxon>
        <taxon>Malvoideae</taxon>
        <taxon>Hibiscus</taxon>
    </lineage>
</organism>
<dbReference type="PANTHER" id="PTHR31218">
    <property type="entry name" value="WAT1-RELATED PROTEIN"/>
    <property type="match status" value="1"/>
</dbReference>
<dbReference type="AlphaFoldDB" id="A0A6A2X7I8"/>
<proteinExistence type="predicted"/>
<dbReference type="GO" id="GO:0022857">
    <property type="term" value="F:transmembrane transporter activity"/>
    <property type="evidence" value="ECO:0007669"/>
    <property type="project" value="InterPro"/>
</dbReference>
<name>A0A6A2X7I8_HIBSY</name>
<reference evidence="5" key="1">
    <citation type="submission" date="2019-09" db="EMBL/GenBank/DDBJ databases">
        <title>Draft genome information of white flower Hibiscus syriacus.</title>
        <authorList>
            <person name="Kim Y.-M."/>
        </authorList>
    </citation>
    <scope>NUCLEOTIDE SEQUENCE [LARGE SCALE GENOMIC DNA]</scope>
    <source>
        <strain evidence="5">YM2019G1</strain>
    </source>
</reference>
<keyword evidence="3 4" id="KW-0472">Membrane</keyword>
<evidence type="ECO:0000313" key="5">
    <source>
        <dbReference type="EMBL" id="KAE8671221.1"/>
    </source>
</evidence>
<evidence type="ECO:0000256" key="4">
    <source>
        <dbReference type="SAM" id="Phobius"/>
    </source>
</evidence>
<dbReference type="EMBL" id="VEPZ02001477">
    <property type="protein sequence ID" value="KAE8671221.1"/>
    <property type="molecule type" value="Genomic_DNA"/>
</dbReference>
<dbReference type="Proteomes" id="UP000436088">
    <property type="component" value="Unassembled WGS sequence"/>
</dbReference>
<gene>
    <name evidence="5" type="ORF">F3Y22_tig00111983pilonHSYRG00023</name>
</gene>
<keyword evidence="1 4" id="KW-0812">Transmembrane</keyword>
<dbReference type="GO" id="GO:0016020">
    <property type="term" value="C:membrane"/>
    <property type="evidence" value="ECO:0007669"/>
    <property type="project" value="InterPro"/>
</dbReference>
<evidence type="ECO:0000256" key="3">
    <source>
        <dbReference type="ARBA" id="ARBA00023136"/>
    </source>
</evidence>
<evidence type="ECO:0000256" key="1">
    <source>
        <dbReference type="ARBA" id="ARBA00022692"/>
    </source>
</evidence>
<evidence type="ECO:0000313" key="6">
    <source>
        <dbReference type="Proteomes" id="UP000436088"/>
    </source>
</evidence>
<dbReference type="InterPro" id="IPR030184">
    <property type="entry name" value="WAT1-related"/>
</dbReference>
<protein>
    <submittedName>
        <fullName evidence="5">Ribosomal RNA processing Brix domain protein isoform 1</fullName>
    </submittedName>
</protein>
<feature type="transmembrane region" description="Helical" evidence="4">
    <location>
        <begin position="133"/>
        <end position="153"/>
    </location>
</feature>
<feature type="transmembrane region" description="Helical" evidence="4">
    <location>
        <begin position="218"/>
        <end position="238"/>
    </location>
</feature>
<keyword evidence="2 4" id="KW-1133">Transmembrane helix</keyword>
<comment type="caution">
    <text evidence="5">The sequence shown here is derived from an EMBL/GenBank/DDBJ whole genome shotgun (WGS) entry which is preliminary data.</text>
</comment>
<accession>A0A6A2X7I8</accession>
<keyword evidence="6" id="KW-1185">Reference proteome</keyword>
<feature type="transmembrane region" description="Helical" evidence="4">
    <location>
        <begin position="186"/>
        <end position="206"/>
    </location>
</feature>
<evidence type="ECO:0000256" key="2">
    <source>
        <dbReference type="ARBA" id="ARBA00022989"/>
    </source>
</evidence>